<dbReference type="HAMAP" id="MF_00237">
    <property type="entry name" value="TatB"/>
    <property type="match status" value="1"/>
</dbReference>
<evidence type="ECO:0000256" key="2">
    <source>
        <dbReference type="ARBA" id="ARBA00022448"/>
    </source>
</evidence>
<evidence type="ECO:0000256" key="5">
    <source>
        <dbReference type="ARBA" id="ARBA00022927"/>
    </source>
</evidence>
<evidence type="ECO:0000256" key="8">
    <source>
        <dbReference type="ARBA" id="ARBA00023136"/>
    </source>
</evidence>
<keyword evidence="2 9" id="KW-0813">Transport</keyword>
<comment type="function">
    <text evidence="9">Part of the twin-arginine translocation (Tat) system that transports large folded proteins containing a characteristic twin-arginine motif in their signal peptide across membranes. Together with TatC, TatB is part of a receptor directly interacting with Tat signal peptides. TatB may form an oligomeric binding site that transiently accommodates folded Tat precursor proteins before their translocation.</text>
</comment>
<dbReference type="Proteomes" id="UP001168380">
    <property type="component" value="Unassembled WGS sequence"/>
</dbReference>
<evidence type="ECO:0000313" key="11">
    <source>
        <dbReference type="EMBL" id="MDO3380867.1"/>
    </source>
</evidence>
<organism evidence="11 12">
    <name type="scientific">Gilvimarinus algae</name>
    <dbReference type="NCBI Taxonomy" id="3058037"/>
    <lineage>
        <taxon>Bacteria</taxon>
        <taxon>Pseudomonadati</taxon>
        <taxon>Pseudomonadota</taxon>
        <taxon>Gammaproteobacteria</taxon>
        <taxon>Cellvibrionales</taxon>
        <taxon>Cellvibrionaceae</taxon>
        <taxon>Gilvimarinus</taxon>
    </lineage>
</organism>
<keyword evidence="5 9" id="KW-0653">Protein transport</keyword>
<keyword evidence="8 9" id="KW-0472">Membrane</keyword>
<dbReference type="RefSeq" id="WP_302710990.1">
    <property type="nucleotide sequence ID" value="NZ_JAULRT010000032.1"/>
</dbReference>
<evidence type="ECO:0000256" key="3">
    <source>
        <dbReference type="ARBA" id="ARBA00022475"/>
    </source>
</evidence>
<gene>
    <name evidence="9 11" type="primary">tatB</name>
    <name evidence="11" type="ORF">QWI16_01695</name>
</gene>
<dbReference type="Gene3D" id="1.20.5.3310">
    <property type="match status" value="1"/>
</dbReference>
<dbReference type="PANTHER" id="PTHR33162:SF1">
    <property type="entry name" value="SEC-INDEPENDENT PROTEIN TRANSLOCASE PROTEIN TATA, CHLOROPLASTIC"/>
    <property type="match status" value="1"/>
</dbReference>
<name>A0ABT8T9T9_9GAMM</name>
<dbReference type="InterPro" id="IPR003369">
    <property type="entry name" value="TatA/B/E"/>
</dbReference>
<evidence type="ECO:0000256" key="1">
    <source>
        <dbReference type="ARBA" id="ARBA00004167"/>
    </source>
</evidence>
<evidence type="ECO:0000256" key="6">
    <source>
        <dbReference type="ARBA" id="ARBA00022989"/>
    </source>
</evidence>
<sequence length="119" mass="13832">MFDIGFFELLLIAIVSLVIIGPERLPETVRAVSLWIGRLKRSLRETRSEIEKQIGADDIRRQLHNEEIMRNLEATRRDIEGAMEPERAKRMHDHYQGPEEAPDHAHQEHSSRSDEPPKS</sequence>
<reference evidence="11" key="1">
    <citation type="submission" date="2023-07" db="EMBL/GenBank/DDBJ databases">
        <title>Gilvimarinus algae sp. nov., isolated from the surface of Kelp.</title>
        <authorList>
            <person name="Sun Y.Y."/>
            <person name="Gong Y."/>
            <person name="Du Z.J."/>
        </authorList>
    </citation>
    <scope>NUCLEOTIDE SEQUENCE</scope>
    <source>
        <strain evidence="11">SDUM040014</strain>
    </source>
</reference>
<evidence type="ECO:0000256" key="10">
    <source>
        <dbReference type="SAM" id="MobiDB-lite"/>
    </source>
</evidence>
<dbReference type="PANTHER" id="PTHR33162">
    <property type="entry name" value="SEC-INDEPENDENT PROTEIN TRANSLOCASE PROTEIN TATA, CHLOROPLASTIC"/>
    <property type="match status" value="1"/>
</dbReference>
<comment type="subcellular location">
    <subcellularLocation>
        <location evidence="9">Cell membrane</location>
        <topology evidence="9">Single-pass membrane protein</topology>
    </subcellularLocation>
    <subcellularLocation>
        <location evidence="1">Membrane</location>
        <topology evidence="1">Single-pass membrane protein</topology>
    </subcellularLocation>
</comment>
<accession>A0ABT8T9T9</accession>
<comment type="caution">
    <text evidence="11">The sequence shown here is derived from an EMBL/GenBank/DDBJ whole genome shotgun (WGS) entry which is preliminary data.</text>
</comment>
<evidence type="ECO:0000256" key="9">
    <source>
        <dbReference type="HAMAP-Rule" id="MF_00237"/>
    </source>
</evidence>
<dbReference type="NCBIfam" id="TIGR01410">
    <property type="entry name" value="tatB"/>
    <property type="match status" value="1"/>
</dbReference>
<dbReference type="Pfam" id="PF02416">
    <property type="entry name" value="TatA_B_E"/>
    <property type="match status" value="1"/>
</dbReference>
<dbReference type="PRINTS" id="PR01506">
    <property type="entry name" value="TATBPROTEIN"/>
</dbReference>
<keyword evidence="12" id="KW-1185">Reference proteome</keyword>
<comment type="similarity">
    <text evidence="9">Belongs to the TatB family.</text>
</comment>
<proteinExistence type="inferred from homology"/>
<feature type="region of interest" description="Disordered" evidence="10">
    <location>
        <begin position="74"/>
        <end position="119"/>
    </location>
</feature>
<evidence type="ECO:0000313" key="12">
    <source>
        <dbReference type="Proteomes" id="UP001168380"/>
    </source>
</evidence>
<keyword evidence="7 9" id="KW-0811">Translocation</keyword>
<dbReference type="InterPro" id="IPR018448">
    <property type="entry name" value="TatB"/>
</dbReference>
<dbReference type="EMBL" id="JAULRT010000032">
    <property type="protein sequence ID" value="MDO3380867.1"/>
    <property type="molecule type" value="Genomic_DNA"/>
</dbReference>
<keyword evidence="6 9" id="KW-1133">Transmembrane helix</keyword>
<protein>
    <recommendedName>
        <fullName evidence="9">Sec-independent protein translocase protein TatB</fullName>
    </recommendedName>
</protein>
<keyword evidence="3 9" id="KW-1003">Cell membrane</keyword>
<evidence type="ECO:0000256" key="4">
    <source>
        <dbReference type="ARBA" id="ARBA00022692"/>
    </source>
</evidence>
<evidence type="ECO:0000256" key="7">
    <source>
        <dbReference type="ARBA" id="ARBA00023010"/>
    </source>
</evidence>
<comment type="subunit">
    <text evidence="9">The Tat system comprises two distinct complexes: a TatABC complex, containing multiple copies of TatA, TatB and TatC subunits, and a separate TatA complex, containing only TatA subunits. Substrates initially bind to the TatABC complex, which probably triggers association of the separate TatA complex to form the active translocon.</text>
</comment>
<keyword evidence="4 9" id="KW-0812">Transmembrane</keyword>